<gene>
    <name evidence="1" type="ORF">LUCI_0780</name>
</gene>
<name>A0A498R438_9FIRM</name>
<accession>A0A498R438</accession>
<protein>
    <submittedName>
        <fullName evidence="1">Uncharacterized protein</fullName>
    </submittedName>
</protein>
<dbReference type="EMBL" id="UPPP01000057">
    <property type="protein sequence ID" value="VBB05570.1"/>
    <property type="molecule type" value="Genomic_DNA"/>
</dbReference>
<sequence length="361" mass="38022">MGTPSAKNLLLGAGQVFFDRFDAGGNRTGLRHFGNVPKFNLKTEVDKVEKKSSMNAARTTYAEAIREIKSSADLTLEEFDPANLALALLGEEGVIIQEAGSVADQKQKAYKGRMIQVDAYNISDIVVKPINPTPAVIAAVAPVGNVTSDGTVTSSGTYTGATAEGYYIVITAAPTNAGTITGCKYQWKKGLSGVLSSDVTASGNAQSLEKGISVKLSLSGSQSFVVGDTWKISVTPAMTEYTAGTDFKTNSVLCRGGLISIPETSRIPDATDVLVSYTKAAGAFPKVAAATVGSVEGFMLFLGDPTKGPAYNGEFWHVSVTPNGDVALIGEDFAGFDITVTVLDDRENHPNEPLHRLIKLN</sequence>
<keyword evidence="2" id="KW-1185">Reference proteome</keyword>
<evidence type="ECO:0000313" key="2">
    <source>
        <dbReference type="Proteomes" id="UP000277811"/>
    </source>
</evidence>
<dbReference type="AlphaFoldDB" id="A0A498R438"/>
<organism evidence="1 2">
    <name type="scientific">Lucifera butyrica</name>
    <dbReference type="NCBI Taxonomy" id="1351585"/>
    <lineage>
        <taxon>Bacteria</taxon>
        <taxon>Bacillati</taxon>
        <taxon>Bacillota</taxon>
        <taxon>Negativicutes</taxon>
        <taxon>Veillonellales</taxon>
        <taxon>Veillonellaceae</taxon>
        <taxon>Lucifera</taxon>
    </lineage>
</organism>
<dbReference type="Proteomes" id="UP000277811">
    <property type="component" value="Unassembled WGS sequence"/>
</dbReference>
<proteinExistence type="predicted"/>
<evidence type="ECO:0000313" key="1">
    <source>
        <dbReference type="EMBL" id="VBB05570.1"/>
    </source>
</evidence>
<reference evidence="1 2" key="1">
    <citation type="submission" date="2018-06" db="EMBL/GenBank/DDBJ databases">
        <authorList>
            <person name="Strepis N."/>
        </authorList>
    </citation>
    <scope>NUCLEOTIDE SEQUENCE [LARGE SCALE GENOMIC DNA]</scope>
    <source>
        <strain evidence="1">LUCI</strain>
    </source>
</reference>
<dbReference type="OrthoDB" id="1633138at2"/>
<dbReference type="RefSeq" id="WP_122626559.1">
    <property type="nucleotide sequence ID" value="NZ_UPPP01000057.1"/>
</dbReference>